<organism evidence="2 3">
    <name type="scientific">Pseudacidovorax intermedius</name>
    <dbReference type="NCBI Taxonomy" id="433924"/>
    <lineage>
        <taxon>Bacteria</taxon>
        <taxon>Pseudomonadati</taxon>
        <taxon>Pseudomonadota</taxon>
        <taxon>Betaproteobacteria</taxon>
        <taxon>Burkholderiales</taxon>
        <taxon>Comamonadaceae</taxon>
        <taxon>Pseudacidovorax</taxon>
    </lineage>
</organism>
<proteinExistence type="predicted"/>
<name>A0A147GL55_9BURK</name>
<dbReference type="Gene3D" id="2.60.40.10">
    <property type="entry name" value="Immunoglobulins"/>
    <property type="match status" value="1"/>
</dbReference>
<dbReference type="Proteomes" id="UP000072741">
    <property type="component" value="Unassembled WGS sequence"/>
</dbReference>
<evidence type="ECO:0008006" key="4">
    <source>
        <dbReference type="Google" id="ProtNLM"/>
    </source>
</evidence>
<accession>A0A147GL55</accession>
<evidence type="ECO:0000313" key="2">
    <source>
        <dbReference type="EMBL" id="KTT10096.1"/>
    </source>
</evidence>
<dbReference type="AlphaFoldDB" id="A0A147GL55"/>
<evidence type="ECO:0000256" key="1">
    <source>
        <dbReference type="SAM" id="MobiDB-lite"/>
    </source>
</evidence>
<dbReference type="EMBL" id="LDSL01000252">
    <property type="protein sequence ID" value="KTT10096.1"/>
    <property type="molecule type" value="Genomic_DNA"/>
</dbReference>
<sequence>MMNLDAKNRFIGTLVIHNTSNAPIYVKSSAEQVLVVDGKRERRPVQNGALQVYPEEFVLAPGNAFTARVVADPHKMTADSQSYYVKFVDISNIRADEQQRRSMQSAYLLGFEALVTVNRRAFPPLATDQFQLQPTASGYTLTNDSGHHIYLDQGGLCPASKPELVRCKPLPEFPKQSMLPGETVPLSLKSLSPAPGDLIGVLAYDGLNQGDRAAVLYLPMPQRPQPGARDAAATASIPATPVAPAARP</sequence>
<feature type="region of interest" description="Disordered" evidence="1">
    <location>
        <begin position="221"/>
        <end position="248"/>
    </location>
</feature>
<comment type="caution">
    <text evidence="2">The sequence shown here is derived from an EMBL/GenBank/DDBJ whole genome shotgun (WGS) entry which is preliminary data.</text>
</comment>
<reference evidence="2 3" key="1">
    <citation type="journal article" date="2016" name="Front. Microbiol.">
        <title>Genomic Resource of Rice Seed Associated Bacteria.</title>
        <authorList>
            <person name="Midha S."/>
            <person name="Bansal K."/>
            <person name="Sharma S."/>
            <person name="Kumar N."/>
            <person name="Patil P.P."/>
            <person name="Chaudhry V."/>
            <person name="Patil P.B."/>
        </authorList>
    </citation>
    <scope>NUCLEOTIDE SEQUENCE [LARGE SCALE GENOMIC DNA]</scope>
    <source>
        <strain evidence="2 3">NS331</strain>
    </source>
</reference>
<protein>
    <recommendedName>
        <fullName evidence="4">Pili assembly chaperone N-terminal domain-containing protein</fullName>
    </recommendedName>
</protein>
<evidence type="ECO:0000313" key="3">
    <source>
        <dbReference type="Proteomes" id="UP000072741"/>
    </source>
</evidence>
<dbReference type="InterPro" id="IPR013783">
    <property type="entry name" value="Ig-like_fold"/>
</dbReference>
<gene>
    <name evidence="2" type="ORF">NS331_25095</name>
</gene>
<keyword evidence="3" id="KW-1185">Reference proteome</keyword>